<protein>
    <recommendedName>
        <fullName evidence="1">Mitochondrial import inner membrane translocase subunit TIM50</fullName>
    </recommendedName>
</protein>
<dbReference type="EMBL" id="AHZP02000070">
    <property type="protein sequence ID" value="KYK72062.1"/>
    <property type="molecule type" value="Genomic_DNA"/>
</dbReference>
<dbReference type="InterPro" id="IPR004274">
    <property type="entry name" value="FCP1_dom"/>
</dbReference>
<evidence type="ECO:0000313" key="3">
    <source>
        <dbReference type="EMBL" id="KYK72062.1"/>
    </source>
</evidence>
<dbReference type="InterPro" id="IPR036412">
    <property type="entry name" value="HAD-like_sf"/>
</dbReference>
<dbReference type="Pfam" id="PF03031">
    <property type="entry name" value="NIF"/>
    <property type="match status" value="1"/>
</dbReference>
<evidence type="ECO:0000256" key="1">
    <source>
        <dbReference type="RuleBase" id="RU365079"/>
    </source>
</evidence>
<dbReference type="InterPro" id="IPR023214">
    <property type="entry name" value="HAD_sf"/>
</dbReference>
<comment type="caution">
    <text evidence="3">The sequence shown here is derived from an EMBL/GenBank/DDBJ whole genome shotgun (WGS) entry which is preliminary data.</text>
</comment>
<name>A0A151HRX8_TOXGO</name>
<dbReference type="PROSITE" id="PS50969">
    <property type="entry name" value="FCP1"/>
    <property type="match status" value="1"/>
</dbReference>
<dbReference type="VEuPathDB" id="ToxoDB:TGPRC2_243990A"/>
<dbReference type="Proteomes" id="UP000075225">
    <property type="component" value="Unassembled WGS sequence"/>
</dbReference>
<accession>A0A151HRX8</accession>
<keyword evidence="1" id="KW-0653">Protein transport</keyword>
<dbReference type="AlphaFoldDB" id="A0A151HRX8"/>
<sequence length="263" mass="29090">MPVSSLACVLGEEGPAAQTARLLLCLLGFGLLFRFSLHRRLAATLASLLHPRPRHYVRAHLSGCSALRPSPSVQAKSSFSLLQRDGASALARLFNFFAGSPAKRRLRPRRSDARRGHLPMTLVIDLDETLVLATKSRLCPGQLAVDVLIQGKLSTFYVAKRPFADVFLAELFPLFRIVIFTAGRHEYANALLDSLDLQAYVDRCLTREDCRVVGPNLYAKDLQRVCSDLSKTVLIDDSPVAALYFPGNSSVLTPHKCFREDLL</sequence>
<dbReference type="GO" id="GO:0015031">
    <property type="term" value="P:protein transport"/>
    <property type="evidence" value="ECO:0007669"/>
    <property type="project" value="UniProtKB-KW"/>
</dbReference>
<dbReference type="GO" id="GO:0005744">
    <property type="term" value="C:TIM23 mitochondrial import inner membrane translocase complex"/>
    <property type="evidence" value="ECO:0007669"/>
    <property type="project" value="UniProtKB-UniRule"/>
</dbReference>
<keyword evidence="1" id="KW-0496">Mitochondrion</keyword>
<dbReference type="CDD" id="cd07521">
    <property type="entry name" value="HAD_FCP1-like"/>
    <property type="match status" value="1"/>
</dbReference>
<proteinExistence type="inferred from homology"/>
<reference evidence="4" key="1">
    <citation type="submission" date="2016-03" db="EMBL/GenBank/DDBJ databases">
        <authorList>
            <person name="Sibley D."/>
            <person name="Venepally P."/>
            <person name="Karamycheva S."/>
            <person name="Hadjithomas M."/>
            <person name="Khan A."/>
            <person name="Brunk B."/>
            <person name="Roos D."/>
            <person name="Caler E."/>
            <person name="Lorenzi H."/>
        </authorList>
    </citation>
    <scope>NUCLEOTIDE SEQUENCE [LARGE SCALE GENOMIC DNA]</scope>
    <source>
        <strain evidence="4">TgCatPRC2</strain>
    </source>
</reference>
<comment type="subunit">
    <text evidence="1">Component of the TIM23 complex.</text>
</comment>
<dbReference type="SMART" id="SM00577">
    <property type="entry name" value="CPDc"/>
    <property type="match status" value="1"/>
</dbReference>
<organism evidence="3 4">
    <name type="scientific">Toxoplasma gondii TgCatPRC2</name>
    <dbReference type="NCBI Taxonomy" id="1130821"/>
    <lineage>
        <taxon>Eukaryota</taxon>
        <taxon>Sar</taxon>
        <taxon>Alveolata</taxon>
        <taxon>Apicomplexa</taxon>
        <taxon>Conoidasida</taxon>
        <taxon>Coccidia</taxon>
        <taxon>Eucoccidiorida</taxon>
        <taxon>Eimeriorina</taxon>
        <taxon>Sarcocystidae</taxon>
        <taxon>Toxoplasma</taxon>
    </lineage>
</organism>
<dbReference type="OrthoDB" id="277011at2759"/>
<keyword evidence="1" id="KW-0811">Translocation</keyword>
<dbReference type="SUPFAM" id="SSF56784">
    <property type="entry name" value="HAD-like"/>
    <property type="match status" value="1"/>
</dbReference>
<feature type="domain" description="FCP1 homology" evidence="2">
    <location>
        <begin position="115"/>
        <end position="263"/>
    </location>
</feature>
<comment type="similarity">
    <text evidence="1">Belongs to the TIM50 family.</text>
</comment>
<keyword evidence="1" id="KW-0809">Transit peptide</keyword>
<comment type="subcellular location">
    <subcellularLocation>
        <location evidence="1">Mitochondrion inner membrane</location>
        <topology evidence="1">Single-pass membrane protein</topology>
    </subcellularLocation>
</comment>
<evidence type="ECO:0000313" key="4">
    <source>
        <dbReference type="Proteomes" id="UP000075225"/>
    </source>
</evidence>
<evidence type="ECO:0000259" key="2">
    <source>
        <dbReference type="PROSITE" id="PS50969"/>
    </source>
</evidence>
<dbReference type="Gene3D" id="3.40.50.1000">
    <property type="entry name" value="HAD superfamily/HAD-like"/>
    <property type="match status" value="1"/>
</dbReference>
<dbReference type="InterPro" id="IPR050365">
    <property type="entry name" value="TIM50"/>
</dbReference>
<gene>
    <name evidence="3" type="ORF">TGPRC2_243990A</name>
</gene>
<comment type="function">
    <text evidence="1">Essential component of the TIM23 complex, a complex that mediates the translocation of transit peptide-containing proteins across the mitochondrial inner membrane.</text>
</comment>
<dbReference type="PANTHER" id="PTHR12210">
    <property type="entry name" value="DULLARD PROTEIN PHOSPHATASE"/>
    <property type="match status" value="1"/>
</dbReference>
<keyword evidence="1" id="KW-0813">Transport</keyword>